<dbReference type="CDD" id="cd14705">
    <property type="entry name" value="bZIP_Zip1"/>
    <property type="match status" value="1"/>
</dbReference>
<name>A0A8H7PRJ1_9FUNG</name>
<protein>
    <recommendedName>
        <fullName evidence="2">BZIP domain-containing protein</fullName>
    </recommendedName>
</protein>
<feature type="domain" description="BZIP" evidence="2">
    <location>
        <begin position="96"/>
        <end position="154"/>
    </location>
</feature>
<feature type="compositionally biased region" description="Polar residues" evidence="1">
    <location>
        <begin position="117"/>
        <end position="132"/>
    </location>
</feature>
<gene>
    <name evidence="3" type="ORF">INT44_001622</name>
</gene>
<dbReference type="Pfam" id="PF00170">
    <property type="entry name" value="bZIP_1"/>
    <property type="match status" value="1"/>
</dbReference>
<feature type="compositionally biased region" description="Basic and acidic residues" evidence="1">
    <location>
        <begin position="133"/>
        <end position="156"/>
    </location>
</feature>
<evidence type="ECO:0000313" key="4">
    <source>
        <dbReference type="Proteomes" id="UP000612746"/>
    </source>
</evidence>
<evidence type="ECO:0000313" key="3">
    <source>
        <dbReference type="EMBL" id="KAG2178470.1"/>
    </source>
</evidence>
<feature type="region of interest" description="Disordered" evidence="1">
    <location>
        <begin position="1"/>
        <end position="205"/>
    </location>
</feature>
<keyword evidence="4" id="KW-1185">Reference proteome</keyword>
<evidence type="ECO:0000259" key="2">
    <source>
        <dbReference type="PROSITE" id="PS50217"/>
    </source>
</evidence>
<dbReference type="EMBL" id="JAEPRA010000011">
    <property type="protein sequence ID" value="KAG2178470.1"/>
    <property type="molecule type" value="Genomic_DNA"/>
</dbReference>
<feature type="compositionally biased region" description="Low complexity" evidence="1">
    <location>
        <begin position="181"/>
        <end position="196"/>
    </location>
</feature>
<dbReference type="PROSITE" id="PS00036">
    <property type="entry name" value="BZIP_BASIC"/>
    <property type="match status" value="1"/>
</dbReference>
<accession>A0A8H7PRJ1</accession>
<dbReference type="SMART" id="SM00338">
    <property type="entry name" value="BRLZ"/>
    <property type="match status" value="1"/>
</dbReference>
<dbReference type="OrthoDB" id="1939598at2759"/>
<feature type="compositionally biased region" description="Polar residues" evidence="1">
    <location>
        <begin position="55"/>
        <end position="85"/>
    </location>
</feature>
<dbReference type="PROSITE" id="PS50217">
    <property type="entry name" value="BZIP"/>
    <property type="match status" value="1"/>
</dbReference>
<dbReference type="AlphaFoldDB" id="A0A8H7PRJ1"/>
<organism evidence="3 4">
    <name type="scientific">Umbelopsis vinacea</name>
    <dbReference type="NCBI Taxonomy" id="44442"/>
    <lineage>
        <taxon>Eukaryota</taxon>
        <taxon>Fungi</taxon>
        <taxon>Fungi incertae sedis</taxon>
        <taxon>Mucoromycota</taxon>
        <taxon>Mucoromycotina</taxon>
        <taxon>Umbelopsidomycetes</taxon>
        <taxon>Umbelopsidales</taxon>
        <taxon>Umbelopsidaceae</taxon>
        <taxon>Umbelopsis</taxon>
    </lineage>
</organism>
<comment type="caution">
    <text evidence="3">The sequence shown here is derived from an EMBL/GenBank/DDBJ whole genome shotgun (WGS) entry which is preliminary data.</text>
</comment>
<reference evidence="3" key="1">
    <citation type="submission" date="2020-12" db="EMBL/GenBank/DDBJ databases">
        <title>Metabolic potential, ecology and presence of endohyphal bacteria is reflected in genomic diversity of Mucoromycotina.</title>
        <authorList>
            <person name="Muszewska A."/>
            <person name="Okrasinska A."/>
            <person name="Steczkiewicz K."/>
            <person name="Drgas O."/>
            <person name="Orlowska M."/>
            <person name="Perlinska-Lenart U."/>
            <person name="Aleksandrzak-Piekarczyk T."/>
            <person name="Szatraj K."/>
            <person name="Zielenkiewicz U."/>
            <person name="Pilsyk S."/>
            <person name="Malc E."/>
            <person name="Mieczkowski P."/>
            <person name="Kruszewska J.S."/>
            <person name="Biernat P."/>
            <person name="Pawlowska J."/>
        </authorList>
    </citation>
    <scope>NUCLEOTIDE SEQUENCE</scope>
    <source>
        <strain evidence="3">WA0000051536</strain>
    </source>
</reference>
<dbReference type="Gene3D" id="1.20.5.170">
    <property type="match status" value="1"/>
</dbReference>
<dbReference type="InterPro" id="IPR046347">
    <property type="entry name" value="bZIP_sf"/>
</dbReference>
<dbReference type="SUPFAM" id="SSF57959">
    <property type="entry name" value="Leucine zipper domain"/>
    <property type="match status" value="1"/>
</dbReference>
<dbReference type="InterPro" id="IPR004827">
    <property type="entry name" value="bZIP"/>
</dbReference>
<evidence type="ECO:0000256" key="1">
    <source>
        <dbReference type="SAM" id="MobiDB-lite"/>
    </source>
</evidence>
<dbReference type="GO" id="GO:0003700">
    <property type="term" value="F:DNA-binding transcription factor activity"/>
    <property type="evidence" value="ECO:0007669"/>
    <property type="project" value="InterPro"/>
</dbReference>
<proteinExistence type="predicted"/>
<dbReference type="Proteomes" id="UP000612746">
    <property type="component" value="Unassembled WGS sequence"/>
</dbReference>
<sequence>MSIHAITTHDDERNHASHTPLEPENIYSPRHIDGHMSESLPPWDTSDGFRRYSSAAESSTSNQDNSPASTPSVTHMASSSPSATRYAQDIPLSLAERRQRNKAASAKYRAKKHAVTAQMSSKIDNLTASNTRLQRELEEAHKENQKLKDRCEDLRRQLGAKHHGLPDSPQDGKKRKALEGTRTTSTSAPPTLPSRSKSIKSKSKK</sequence>